<protein>
    <submittedName>
        <fullName evidence="1">Uncharacterized protein</fullName>
    </submittedName>
</protein>
<keyword evidence="2" id="KW-1185">Reference proteome</keyword>
<sequence length="116" mass="13708">MNLEIKKLVPELAEEYLRFFDTTPHSTNQAEHRCYCVCWCAANCELENFSNAEDRQLLERVCEDAKADGFDIVEAYPNKEFINTEDDFMGPIQLYKRLGFSECYETEKKFVMRKEL</sequence>
<dbReference type="SUPFAM" id="SSF55729">
    <property type="entry name" value="Acyl-CoA N-acyltransferases (Nat)"/>
    <property type="match status" value="1"/>
</dbReference>
<dbReference type="AlphaFoldDB" id="A0A328UFR5"/>
<evidence type="ECO:0000313" key="1">
    <source>
        <dbReference type="EMBL" id="RAQ29901.1"/>
    </source>
</evidence>
<reference evidence="1 2" key="1">
    <citation type="submission" date="2018-06" db="EMBL/GenBank/DDBJ databases">
        <title>Noncontiguous genome sequence of Ruminococcaceae bacterium ASD2818.</title>
        <authorList>
            <person name="Chaplin A.V."/>
            <person name="Sokolova S.R."/>
            <person name="Kochetkova T.O."/>
            <person name="Goltsov A.Y."/>
            <person name="Trofimov D.Y."/>
            <person name="Efimov B.A."/>
        </authorList>
    </citation>
    <scope>NUCLEOTIDE SEQUENCE [LARGE SCALE GENOMIC DNA]</scope>
    <source>
        <strain evidence="1 2">ASD2818</strain>
    </source>
</reference>
<gene>
    <name evidence="1" type="ORF">DPQ25_06360</name>
</gene>
<proteinExistence type="predicted"/>
<dbReference type="Gene3D" id="3.40.630.30">
    <property type="match status" value="1"/>
</dbReference>
<dbReference type="RefSeq" id="WP_112332318.1">
    <property type="nucleotide sequence ID" value="NZ_QLYR01000002.1"/>
</dbReference>
<comment type="caution">
    <text evidence="1">The sequence shown here is derived from an EMBL/GenBank/DDBJ whole genome shotgun (WGS) entry which is preliminary data.</text>
</comment>
<name>A0A328UFR5_9FIRM</name>
<dbReference type="InterPro" id="IPR016181">
    <property type="entry name" value="Acyl_CoA_acyltransferase"/>
</dbReference>
<organism evidence="1 2">
    <name type="scientific">Hydrogeniiclostridium mannosilyticum</name>
    <dbReference type="NCBI Taxonomy" id="2764322"/>
    <lineage>
        <taxon>Bacteria</taxon>
        <taxon>Bacillati</taxon>
        <taxon>Bacillota</taxon>
        <taxon>Clostridia</taxon>
        <taxon>Eubacteriales</taxon>
        <taxon>Acutalibacteraceae</taxon>
        <taxon>Hydrogeniiclostridium</taxon>
    </lineage>
</organism>
<dbReference type="EMBL" id="QLYR01000002">
    <property type="protein sequence ID" value="RAQ29901.1"/>
    <property type="molecule type" value="Genomic_DNA"/>
</dbReference>
<evidence type="ECO:0000313" key="2">
    <source>
        <dbReference type="Proteomes" id="UP000249377"/>
    </source>
</evidence>
<dbReference type="Proteomes" id="UP000249377">
    <property type="component" value="Unassembled WGS sequence"/>
</dbReference>
<accession>A0A328UFR5</accession>